<comment type="catalytic activity">
    <reaction evidence="8">
        <text>L-glutamate 5-semialdehyde + NAD(+) + H2O = L-glutamate + NADH + 2 H(+)</text>
        <dbReference type="Rhea" id="RHEA:30235"/>
        <dbReference type="ChEBI" id="CHEBI:15377"/>
        <dbReference type="ChEBI" id="CHEBI:15378"/>
        <dbReference type="ChEBI" id="CHEBI:29985"/>
        <dbReference type="ChEBI" id="CHEBI:57540"/>
        <dbReference type="ChEBI" id="CHEBI:57945"/>
        <dbReference type="ChEBI" id="CHEBI:58066"/>
        <dbReference type="EC" id="1.2.1.88"/>
    </reaction>
</comment>
<dbReference type="Gene3D" id="3.40.309.10">
    <property type="entry name" value="Aldehyde Dehydrogenase, Chain A, domain 2"/>
    <property type="match status" value="1"/>
</dbReference>
<organism evidence="10 11">
    <name type="scientific">Paratissierella segnis</name>
    <dbReference type="NCBI Taxonomy" id="2763679"/>
    <lineage>
        <taxon>Bacteria</taxon>
        <taxon>Bacillati</taxon>
        <taxon>Bacillota</taxon>
        <taxon>Tissierellia</taxon>
        <taxon>Tissierellales</taxon>
        <taxon>Tissierellaceae</taxon>
        <taxon>Paratissierella</taxon>
    </lineage>
</organism>
<feature type="domain" description="Aldehyde dehydrogenase" evidence="9">
    <location>
        <begin position="59"/>
        <end position="523"/>
    </location>
</feature>
<dbReference type="CDD" id="cd07123">
    <property type="entry name" value="ALDH_F4-17_P5CDH"/>
    <property type="match status" value="1"/>
</dbReference>
<dbReference type="Proteomes" id="UP000601171">
    <property type="component" value="Unassembled WGS sequence"/>
</dbReference>
<dbReference type="InterPro" id="IPR016162">
    <property type="entry name" value="Ald_DH_N"/>
</dbReference>
<dbReference type="PROSITE" id="PS00070">
    <property type="entry name" value="ALDEHYDE_DEHYDR_CYS"/>
    <property type="match status" value="1"/>
</dbReference>
<evidence type="ECO:0000256" key="2">
    <source>
        <dbReference type="ARBA" id="ARBA00009986"/>
    </source>
</evidence>
<comment type="pathway">
    <text evidence="1">Amino-acid degradation; L-proline degradation into L-glutamate; L-glutamate from L-proline: step 2/2.</text>
</comment>
<keyword evidence="5" id="KW-0520">NAD</keyword>
<dbReference type="SUPFAM" id="SSF53720">
    <property type="entry name" value="ALDH-like"/>
    <property type="match status" value="1"/>
</dbReference>
<sequence>MSNGIFKVRVPNNEPIYGYKPGSVEKLELRQTLSQLKEEIIEIPLIIGGKEIKTGNIREVKIPHNHKHILARYHVAGDKELEMAIEASHQAKEAWIKLDWHDRAAVFLKAAELLKGPWRAAINAATMLGQSKTVFQAEIDSACELIDFLRYNTYYMNEIYTDQPNSIVTEWNRLEYRPLDGFVLAITPFNFTSIGANLPTAPAMLGNTVIWKPSNNAVYSNYIFMRVLKEAGLPDGVINFVPSNGADVDRVLIGHKDLAGIHFTGSSRVFEGIWKSVGENISKYRSFPRIVGETGGKDFIFAHNSSDIDALAVAIIRGSFEFQGQKCSAASRAYVPKSIWEELKGKLNEQLSEIKVGDVENFTNFVGAVIDKKAFDKVTSYIDYAKKSDEAEIFWGGTYDDSVGYFIDPTIILTTNPKFKTMEEEIFGPVITIYLYDDKDLESTLKLCDETSPYGLTGAIFAQDREALAMMQKVLYFSAGNFYINDKPTGAVVGQQPFGGGRKSGTNDKAGSKLNLLRWVNVRNIKENFIPPKNYRYEYMDEE</sequence>
<dbReference type="InterPro" id="IPR015590">
    <property type="entry name" value="Aldehyde_DH_dom"/>
</dbReference>
<proteinExistence type="inferred from homology"/>
<dbReference type="EMBL" id="JACRTG010000011">
    <property type="protein sequence ID" value="MBC8587399.1"/>
    <property type="molecule type" value="Genomic_DNA"/>
</dbReference>
<dbReference type="RefSeq" id="WP_262428859.1">
    <property type="nucleotide sequence ID" value="NZ_JACRTG010000011.1"/>
</dbReference>
<evidence type="ECO:0000256" key="3">
    <source>
        <dbReference type="ARBA" id="ARBA00012884"/>
    </source>
</evidence>
<evidence type="ECO:0000256" key="6">
    <source>
        <dbReference type="ARBA" id="ARBA00023062"/>
    </source>
</evidence>
<dbReference type="GO" id="GO:0004657">
    <property type="term" value="F:proline dehydrogenase activity"/>
    <property type="evidence" value="ECO:0007669"/>
    <property type="project" value="UniProtKB-ARBA"/>
</dbReference>
<protein>
    <recommendedName>
        <fullName evidence="7">L-glutamate gamma-semialdehyde dehydrogenase</fullName>
        <ecNumber evidence="3">1.2.1.88</ecNumber>
    </recommendedName>
    <alternativeName>
        <fullName evidence="7">L-glutamate gamma-semialdehyde dehydrogenase</fullName>
    </alternativeName>
</protein>
<dbReference type="GO" id="GO:0010133">
    <property type="term" value="P:L-proline catabolic process to L-glutamate"/>
    <property type="evidence" value="ECO:0007669"/>
    <property type="project" value="InterPro"/>
</dbReference>
<dbReference type="NCBIfam" id="TIGR01236">
    <property type="entry name" value="D1pyr5carbox1"/>
    <property type="match status" value="1"/>
</dbReference>
<evidence type="ECO:0000256" key="5">
    <source>
        <dbReference type="ARBA" id="ARBA00023027"/>
    </source>
</evidence>
<dbReference type="GO" id="GO:0003842">
    <property type="term" value="F:L-glutamate gamma-semialdehyde dehydrogenase activity"/>
    <property type="evidence" value="ECO:0007669"/>
    <property type="project" value="UniProtKB-EC"/>
</dbReference>
<dbReference type="InterPro" id="IPR050485">
    <property type="entry name" value="Proline_metab_enzyme"/>
</dbReference>
<evidence type="ECO:0000313" key="10">
    <source>
        <dbReference type="EMBL" id="MBC8587399.1"/>
    </source>
</evidence>
<evidence type="ECO:0000256" key="4">
    <source>
        <dbReference type="ARBA" id="ARBA00023002"/>
    </source>
</evidence>
<dbReference type="Pfam" id="PF00171">
    <property type="entry name" value="Aldedh"/>
    <property type="match status" value="1"/>
</dbReference>
<name>A0A926IIW4_9FIRM</name>
<keyword evidence="6" id="KW-0642">Proline metabolism</keyword>
<accession>A0A926IIW4</accession>
<gene>
    <name evidence="10" type="primary">pruA</name>
    <name evidence="10" type="ORF">H8707_03995</name>
</gene>
<dbReference type="InterPro" id="IPR005931">
    <property type="entry name" value="P5CDH/ALDH4A1"/>
</dbReference>
<keyword evidence="11" id="KW-1185">Reference proteome</keyword>
<dbReference type="InterPro" id="IPR016161">
    <property type="entry name" value="Ald_DH/histidinol_DH"/>
</dbReference>
<evidence type="ECO:0000256" key="1">
    <source>
        <dbReference type="ARBA" id="ARBA00004786"/>
    </source>
</evidence>
<dbReference type="AlphaFoldDB" id="A0A926IIW4"/>
<evidence type="ECO:0000256" key="7">
    <source>
        <dbReference type="ARBA" id="ARBA00032259"/>
    </source>
</evidence>
<dbReference type="FunFam" id="3.40.605.10:FF:000006">
    <property type="entry name" value="1-pyrroline-5-carboxylate dehydrogenase"/>
    <property type="match status" value="1"/>
</dbReference>
<dbReference type="PANTHER" id="PTHR42862">
    <property type="entry name" value="DELTA-1-PYRROLINE-5-CARBOXYLATE DEHYDROGENASE 1, ISOFORM A-RELATED"/>
    <property type="match status" value="1"/>
</dbReference>
<comment type="similarity">
    <text evidence="2">Belongs to the aldehyde dehydrogenase family.</text>
</comment>
<evidence type="ECO:0000313" key="11">
    <source>
        <dbReference type="Proteomes" id="UP000601171"/>
    </source>
</evidence>
<dbReference type="EC" id="1.2.1.88" evidence="3"/>
<dbReference type="PANTHER" id="PTHR42862:SF1">
    <property type="entry name" value="DELTA-1-PYRROLINE-5-CARBOXYLATE DEHYDROGENASE 2, ISOFORM A-RELATED"/>
    <property type="match status" value="1"/>
</dbReference>
<evidence type="ECO:0000259" key="9">
    <source>
        <dbReference type="Pfam" id="PF00171"/>
    </source>
</evidence>
<comment type="caution">
    <text evidence="10">The sequence shown here is derived from an EMBL/GenBank/DDBJ whole genome shotgun (WGS) entry which is preliminary data.</text>
</comment>
<dbReference type="FunFam" id="3.40.309.10:FF:000005">
    <property type="entry name" value="1-pyrroline-5-carboxylate dehydrogenase 1"/>
    <property type="match status" value="1"/>
</dbReference>
<dbReference type="InterPro" id="IPR016160">
    <property type="entry name" value="Ald_DH_CS_CYS"/>
</dbReference>
<dbReference type="Gene3D" id="3.40.605.10">
    <property type="entry name" value="Aldehyde Dehydrogenase, Chain A, domain 1"/>
    <property type="match status" value="1"/>
</dbReference>
<dbReference type="GO" id="GO:0009898">
    <property type="term" value="C:cytoplasmic side of plasma membrane"/>
    <property type="evidence" value="ECO:0007669"/>
    <property type="project" value="TreeGrafter"/>
</dbReference>
<keyword evidence="4 10" id="KW-0560">Oxidoreductase</keyword>
<evidence type="ECO:0000256" key="8">
    <source>
        <dbReference type="ARBA" id="ARBA00048142"/>
    </source>
</evidence>
<dbReference type="InterPro" id="IPR016163">
    <property type="entry name" value="Ald_DH_C"/>
</dbReference>
<reference evidence="10" key="1">
    <citation type="submission" date="2020-08" db="EMBL/GenBank/DDBJ databases">
        <title>Genome public.</title>
        <authorList>
            <person name="Liu C."/>
            <person name="Sun Q."/>
        </authorList>
    </citation>
    <scope>NUCLEOTIDE SEQUENCE</scope>
    <source>
        <strain evidence="10">BX21</strain>
    </source>
</reference>